<dbReference type="AlphaFoldDB" id="A0A5C6RYC2"/>
<dbReference type="RefSeq" id="WP_147097482.1">
    <property type="nucleotide sequence ID" value="NZ_VOOS01000001.1"/>
</dbReference>
<accession>A0A5C6RYC2</accession>
<organism evidence="2 3">
    <name type="scientific">Vicingus serpentipes</name>
    <dbReference type="NCBI Taxonomy" id="1926625"/>
    <lineage>
        <taxon>Bacteria</taxon>
        <taxon>Pseudomonadati</taxon>
        <taxon>Bacteroidota</taxon>
        <taxon>Flavobacteriia</taxon>
        <taxon>Flavobacteriales</taxon>
        <taxon>Vicingaceae</taxon>
        <taxon>Vicingus</taxon>
    </lineage>
</organism>
<dbReference type="Pfam" id="PF09994">
    <property type="entry name" value="T6SS_Tle1-like_cat"/>
    <property type="match status" value="1"/>
</dbReference>
<dbReference type="OrthoDB" id="4378831at2"/>
<gene>
    <name evidence="2" type="ORF">FRY74_00265</name>
</gene>
<evidence type="ECO:0000259" key="1">
    <source>
        <dbReference type="Pfam" id="PF09994"/>
    </source>
</evidence>
<feature type="domain" description="T6SS Phospholipase effector Tle1-like catalytic" evidence="1">
    <location>
        <begin position="2"/>
        <end position="260"/>
    </location>
</feature>
<name>A0A5C6RYC2_9FLAO</name>
<dbReference type="PANTHER" id="PTHR33840">
    <property type="match status" value="1"/>
</dbReference>
<dbReference type="Proteomes" id="UP000321721">
    <property type="component" value="Unassembled WGS sequence"/>
</dbReference>
<keyword evidence="3" id="KW-1185">Reference proteome</keyword>
<dbReference type="EMBL" id="VOOS01000001">
    <property type="protein sequence ID" value="TXB66650.1"/>
    <property type="molecule type" value="Genomic_DNA"/>
</dbReference>
<comment type="caution">
    <text evidence="2">The sequence shown here is derived from an EMBL/GenBank/DDBJ whole genome shotgun (WGS) entry which is preliminary data.</text>
</comment>
<dbReference type="InterPro" id="IPR018712">
    <property type="entry name" value="Tle1-like_cat"/>
</dbReference>
<proteinExistence type="predicted"/>
<reference evidence="2 3" key="1">
    <citation type="submission" date="2019-08" db="EMBL/GenBank/DDBJ databases">
        <title>Genome of Vicingus serpentipes NCIMB 15042.</title>
        <authorList>
            <person name="Bowman J.P."/>
        </authorList>
    </citation>
    <scope>NUCLEOTIDE SEQUENCE [LARGE SCALE GENOMIC DNA]</scope>
    <source>
        <strain evidence="2 3">NCIMB 15042</strain>
    </source>
</reference>
<sequence length="340" mass="39036">MKRIVICSDGTWNKPEENLNEDFPTNVLKFSRAVKPVDDKGVAQIVFYDWGIGSYHNSLKGGAFGAGLDKNIMDAYRFIVHNYDEGDEIFLFGFSRGAYTVRSLAGLMNNCSILKKENANRINEAYELYKNPNEKPSGEFSVNYRKLFSVADKVPIHFVGVWDTVGSMGLPTSIFGFIKEKHLFYDQKIGSIIKTARHALSIDELRKDFAPTMWEQDFEKKVDLKQVWFSGVHSDVGGSYAPDKNGFTLSDIPMIWMKEQAEKQKLQFQPHIDTVALNPLAEQNNEFKKHYKWLGRHSRKILPDTPLHVSVMHRYKDNPKGMPSNLAKYVEEYGWNVYKD</sequence>
<evidence type="ECO:0000313" key="3">
    <source>
        <dbReference type="Proteomes" id="UP000321721"/>
    </source>
</evidence>
<protein>
    <submittedName>
        <fullName evidence="2">DUF2235 domain-containing protein</fullName>
    </submittedName>
</protein>
<evidence type="ECO:0000313" key="2">
    <source>
        <dbReference type="EMBL" id="TXB66650.1"/>
    </source>
</evidence>
<dbReference type="PANTHER" id="PTHR33840:SF1">
    <property type="entry name" value="TLE1 PHOSPHOLIPASE DOMAIN-CONTAINING PROTEIN"/>
    <property type="match status" value="1"/>
</dbReference>